<dbReference type="AlphaFoldDB" id="U5CUG0"/>
<accession>U5CUG0</accession>
<proteinExistence type="predicted"/>
<dbReference type="EMBL" id="AXDC01000001">
    <property type="protein sequence ID" value="ERM93374.1"/>
    <property type="molecule type" value="Genomic_DNA"/>
</dbReference>
<organism evidence="1 2">
    <name type="scientific">Caldanaerobacter subterraneus subsp. yonseiensis KB-1</name>
    <dbReference type="NCBI Taxonomy" id="1388761"/>
    <lineage>
        <taxon>Bacteria</taxon>
        <taxon>Bacillati</taxon>
        <taxon>Bacillota</taxon>
        <taxon>Clostridia</taxon>
        <taxon>Thermoanaerobacterales</taxon>
        <taxon>Thermoanaerobacteraceae</taxon>
        <taxon>Caldanaerobacter</taxon>
    </lineage>
</organism>
<comment type="caution">
    <text evidence="1">The sequence shown here is derived from an EMBL/GenBank/DDBJ whole genome shotgun (WGS) entry which is preliminary data.</text>
</comment>
<protein>
    <submittedName>
        <fullName evidence="1">Uncharacterized protein</fullName>
    </submittedName>
</protein>
<sequence>MNLTNLKKENLNEFDYEFDVYMPWNRLFGVGIEVKK</sequence>
<evidence type="ECO:0000313" key="1">
    <source>
        <dbReference type="EMBL" id="ERM93374.1"/>
    </source>
</evidence>
<evidence type="ECO:0000313" key="2">
    <source>
        <dbReference type="Proteomes" id="UP000016856"/>
    </source>
</evidence>
<gene>
    <name evidence="1" type="ORF">O163_00050</name>
</gene>
<dbReference type="Proteomes" id="UP000016856">
    <property type="component" value="Unassembled WGS sequence"/>
</dbReference>
<reference evidence="1 2" key="1">
    <citation type="journal article" date="2013" name="Genome Announc.">
        <title>Draft Genome Sequence of an Anaerobic and Extremophilic Bacterium, Caldanaerobacter yonseiensis, Isolated from a Geothermal Hot Stream.</title>
        <authorList>
            <person name="Lee S.J."/>
            <person name="Lee Y.J."/>
            <person name="Park G.S."/>
            <person name="Kim B.C."/>
            <person name="Lee S.J."/>
            <person name="Shin J.H."/>
            <person name="Lee D.W."/>
        </authorList>
    </citation>
    <scope>NUCLEOTIDE SEQUENCE [LARGE SCALE GENOMIC DNA]</scope>
    <source>
        <strain evidence="1 2">KB-1</strain>
    </source>
</reference>
<name>U5CUG0_CALSX</name>